<reference evidence="3" key="1">
    <citation type="submission" date="2024-04" db="EMBL/GenBank/DDBJ databases">
        <title>Salinicola lusitanus LLJ914,a marine bacterium isolated from the Okinawa Trough.</title>
        <authorList>
            <person name="Li J."/>
        </authorList>
    </citation>
    <scope>NUCLEOTIDE SEQUENCE [LARGE SCALE GENOMIC DNA]</scope>
</reference>
<evidence type="ECO:0000256" key="1">
    <source>
        <dbReference type="SAM" id="MobiDB-lite"/>
    </source>
</evidence>
<dbReference type="Proteomes" id="UP001460270">
    <property type="component" value="Unassembled WGS sequence"/>
</dbReference>
<feature type="compositionally biased region" description="Polar residues" evidence="1">
    <location>
        <begin position="677"/>
        <end position="689"/>
    </location>
</feature>
<dbReference type="GO" id="GO:0032053">
    <property type="term" value="P:ciliary basal body organization"/>
    <property type="evidence" value="ECO:0007669"/>
    <property type="project" value="TreeGrafter"/>
</dbReference>
<evidence type="ECO:0008006" key="4">
    <source>
        <dbReference type="Google" id="ProtNLM"/>
    </source>
</evidence>
<keyword evidence="3" id="KW-1185">Reference proteome</keyword>
<dbReference type="InterPro" id="IPR033207">
    <property type="entry name" value="CCP110"/>
</dbReference>
<feature type="region of interest" description="Disordered" evidence="1">
    <location>
        <begin position="760"/>
        <end position="780"/>
    </location>
</feature>
<gene>
    <name evidence="2" type="ORF">WMY93_006626</name>
</gene>
<dbReference type="Pfam" id="PF16025">
    <property type="entry name" value="CaM_bind"/>
    <property type="match status" value="1"/>
</dbReference>
<dbReference type="EMBL" id="JBBPFD010000004">
    <property type="protein sequence ID" value="KAK7930231.1"/>
    <property type="molecule type" value="Genomic_DNA"/>
</dbReference>
<organism evidence="2 3">
    <name type="scientific">Mugilogobius chulae</name>
    <name type="common">yellowstripe goby</name>
    <dbReference type="NCBI Taxonomy" id="88201"/>
    <lineage>
        <taxon>Eukaryota</taxon>
        <taxon>Metazoa</taxon>
        <taxon>Chordata</taxon>
        <taxon>Craniata</taxon>
        <taxon>Vertebrata</taxon>
        <taxon>Euteleostomi</taxon>
        <taxon>Actinopterygii</taxon>
        <taxon>Neopterygii</taxon>
        <taxon>Teleostei</taxon>
        <taxon>Neoteleostei</taxon>
        <taxon>Acanthomorphata</taxon>
        <taxon>Gobiaria</taxon>
        <taxon>Gobiiformes</taxon>
        <taxon>Gobioidei</taxon>
        <taxon>Gobiidae</taxon>
        <taxon>Gobionellinae</taxon>
        <taxon>Mugilogobius</taxon>
    </lineage>
</organism>
<dbReference type="PANTHER" id="PTHR13594:SF2">
    <property type="entry name" value="SI:CH73-100L22.3"/>
    <property type="match status" value="1"/>
</dbReference>
<dbReference type="GO" id="GO:1903723">
    <property type="term" value="P:negative regulation of centriole elongation"/>
    <property type="evidence" value="ECO:0007669"/>
    <property type="project" value="TreeGrafter"/>
</dbReference>
<dbReference type="AlphaFoldDB" id="A0AAW0PN46"/>
<feature type="region of interest" description="Disordered" evidence="1">
    <location>
        <begin position="340"/>
        <end position="404"/>
    </location>
</feature>
<evidence type="ECO:0000313" key="3">
    <source>
        <dbReference type="Proteomes" id="UP001460270"/>
    </source>
</evidence>
<protein>
    <recommendedName>
        <fullName evidence="4">Centriolar coiled-coil protein of 110 kDa</fullName>
    </recommendedName>
</protein>
<feature type="region of interest" description="Disordered" evidence="1">
    <location>
        <begin position="677"/>
        <end position="709"/>
    </location>
</feature>
<dbReference type="PANTHER" id="PTHR13594">
    <property type="entry name" value="CENTRIOLAR COILED-COIL PROTEIN OF 110 KDA"/>
    <property type="match status" value="1"/>
</dbReference>
<evidence type="ECO:0000313" key="2">
    <source>
        <dbReference type="EMBL" id="KAK7930231.1"/>
    </source>
</evidence>
<feature type="region of interest" description="Disordered" evidence="1">
    <location>
        <begin position="729"/>
        <end position="748"/>
    </location>
</feature>
<dbReference type="GO" id="GO:0005814">
    <property type="term" value="C:centriole"/>
    <property type="evidence" value="ECO:0007669"/>
    <property type="project" value="InterPro"/>
</dbReference>
<sequence>MENYEKFVEFHRSELKRFKDVDENKHRSSSLICFYGRPILPPLLSGTQREEMVNLKEAAIQKAEENRKKCKDDPRMSYVQTILHSVHIRKTPTLEDILKESDFGSQASSTDCVGGSLSESTSTKKYLSATEKFKNSLGPLPLTNCSAILTSPLPPHTGYSKMSHDVSQASDAGLVSSGYISYTNVENTVSAIDSQKDLFLSEEEYVEDFLVHNSSDTVKKMPDIISYPPVDGEELERSGQDFSFGLELETENPESISFNPGLAEEFFDVHPEKSQLKEMSCDNNQETDVKNDLTNASPAPECFIEIPTCPNEEIQTDEDDSKPSQEPYRMSLQALLKKSQEYRRRQRMLRSQAKSAKIQDRAQDQPKSEEQSLSDKENDERLTKETEPRNNPERNDTHSYIVDQPLKSSYENDRKGDHFSDNNNESYSTIKINNWLNSSNPGNVPLSVPIWAENINYSNECSANTSPSGFNEVKKYHNIPALNFCRSPVPCKVKSPSAPLDENSKKEVVINTSVSKKTEGSYSSVSPLNVVESDVTSVLAKSSQHIDQLEFNLSGLKVLISDLESTLTENLDKSSSQSENQQTQRSQNNSVCCLENVCYSQKNLMPDSFNSSNDIVAVHSPQLLTTIVTSSEKDHTRLINAHNTRRPPSSKSTLSMAQRMRIPDMFRTCLPESTNQSNISVLSDSSNHPIQIDSDVGRDSRSTSLNQSYDVDTPSELWLHSVGGSQKYENKQLTPESGGEGQGMGSKVKRRLQMTDVIMEKGDEQAPSRPSSSTPKAATRWHEGLDSVKERQEQLRQIHAAQIRALQEEHLRQQEQLLQTLATRYSLLQGMSLPYSMSTSRLGDTVTFLTLSQPASSPFPEHHRHLLSAVAKGFLTRRLLRTERVAQLVRTARDTQQFLQAFQKHSPNKGLPSRQDLLLQERVTLQLRAARYEIYDIFFSLSTKERMQLISTDRELVREKELKRQSGLAGPKREKSSLSAATQKSLERKRSLM</sequence>
<feature type="region of interest" description="Disordered" evidence="1">
    <location>
        <begin position="280"/>
        <end position="303"/>
    </location>
</feature>
<feature type="region of interest" description="Disordered" evidence="1">
    <location>
        <begin position="961"/>
        <end position="993"/>
    </location>
</feature>
<dbReference type="GO" id="GO:0007099">
    <property type="term" value="P:centriole replication"/>
    <property type="evidence" value="ECO:0007669"/>
    <property type="project" value="InterPro"/>
</dbReference>
<proteinExistence type="predicted"/>
<comment type="caution">
    <text evidence="2">The sequence shown here is derived from an EMBL/GenBank/DDBJ whole genome shotgun (WGS) entry which is preliminary data.</text>
</comment>
<accession>A0AAW0PN46</accession>
<dbReference type="GO" id="GO:0032465">
    <property type="term" value="P:regulation of cytokinesis"/>
    <property type="evidence" value="ECO:0007669"/>
    <property type="project" value="InterPro"/>
</dbReference>
<name>A0AAW0PN46_9GOBI</name>
<feature type="compositionally biased region" description="Basic and acidic residues" evidence="1">
    <location>
        <begin position="357"/>
        <end position="397"/>
    </location>
</feature>
<feature type="compositionally biased region" description="Polar residues" evidence="1">
    <location>
        <begin position="281"/>
        <end position="297"/>
    </location>
</feature>